<reference evidence="2 3" key="1">
    <citation type="submission" date="2019-01" db="EMBL/GenBank/DDBJ databases">
        <title>Leucobacter muris sp. nov. isolated from the nose of a laboratory mouse.</title>
        <authorList>
            <person name="Benga L."/>
            <person name="Sproeer C."/>
            <person name="Schumann P."/>
            <person name="Verbarg S."/>
            <person name="Bunk B."/>
            <person name="Engelhardt E."/>
            <person name="Benten P.M."/>
            <person name="Sager M."/>
        </authorList>
    </citation>
    <scope>NUCLEOTIDE SEQUENCE [LARGE SCALE GENOMIC DNA]</scope>
    <source>
        <strain evidence="2 3">DSM 101948</strain>
    </source>
</reference>
<evidence type="ECO:0000313" key="3">
    <source>
        <dbReference type="Proteomes" id="UP000285768"/>
    </source>
</evidence>
<gene>
    <name evidence="2" type="ORF">Leucomu_05620</name>
</gene>
<organism evidence="2 3">
    <name type="scientific">Leucobacter muris</name>
    <dbReference type="NCBI Taxonomy" id="1935379"/>
    <lineage>
        <taxon>Bacteria</taxon>
        <taxon>Bacillati</taxon>
        <taxon>Actinomycetota</taxon>
        <taxon>Actinomycetes</taxon>
        <taxon>Micrococcales</taxon>
        <taxon>Microbacteriaceae</taxon>
        <taxon>Leucobacter</taxon>
    </lineage>
</organism>
<feature type="transmembrane region" description="Helical" evidence="1">
    <location>
        <begin position="6"/>
        <end position="26"/>
    </location>
</feature>
<name>A0ABX5QEG0_9MICO</name>
<dbReference type="EMBL" id="CP035037">
    <property type="protein sequence ID" value="QAB17466.1"/>
    <property type="molecule type" value="Genomic_DNA"/>
</dbReference>
<keyword evidence="1" id="KW-1133">Transmembrane helix</keyword>
<dbReference type="Proteomes" id="UP000285768">
    <property type="component" value="Chromosome"/>
</dbReference>
<keyword evidence="1" id="KW-0472">Membrane</keyword>
<accession>A0ABX5QEG0</accession>
<dbReference type="RefSeq" id="WP_128386598.1">
    <property type="nucleotide sequence ID" value="NZ_CP035037.1"/>
</dbReference>
<evidence type="ECO:0000313" key="2">
    <source>
        <dbReference type="EMBL" id="QAB17466.1"/>
    </source>
</evidence>
<proteinExistence type="predicted"/>
<keyword evidence="3" id="KW-1185">Reference proteome</keyword>
<evidence type="ECO:0000256" key="1">
    <source>
        <dbReference type="SAM" id="Phobius"/>
    </source>
</evidence>
<protein>
    <recommendedName>
        <fullName evidence="4">DUF4129 domain-containing protein</fullName>
    </recommendedName>
</protein>
<evidence type="ECO:0008006" key="4">
    <source>
        <dbReference type="Google" id="ProtNLM"/>
    </source>
</evidence>
<sequence length="180" mass="19963">MTSADAAVVISAVAILVTIAIARAGWERDRRARNAEIRGRYVGHLIAMIESQSEPLLDPSWDGGRTMEGAAHHARAIAAMASLESNDRDVELTLFIAQQAYALGVESKAYRSSREAVEDAERNIFGARRSALLHARVLLTEELFKCQEGSIGRRRLKSFWACYCEALLHQHSLPDADEDR</sequence>
<keyword evidence="1" id="KW-0812">Transmembrane</keyword>